<feature type="compositionally biased region" description="Basic and acidic residues" evidence="3">
    <location>
        <begin position="750"/>
        <end position="761"/>
    </location>
</feature>
<dbReference type="InterPro" id="IPR050729">
    <property type="entry name" value="Rho-GAP"/>
</dbReference>
<evidence type="ECO:0000256" key="3">
    <source>
        <dbReference type="SAM" id="MobiDB-lite"/>
    </source>
</evidence>
<dbReference type="EMBL" id="VDMD01000004">
    <property type="protein sequence ID" value="TRM65964.1"/>
    <property type="molecule type" value="Genomic_DNA"/>
</dbReference>
<dbReference type="InterPro" id="IPR008936">
    <property type="entry name" value="Rho_GTPase_activation_prot"/>
</dbReference>
<feature type="compositionally biased region" description="Polar residues" evidence="3">
    <location>
        <begin position="658"/>
        <end position="668"/>
    </location>
</feature>
<dbReference type="GO" id="GO:0007165">
    <property type="term" value="P:signal transduction"/>
    <property type="evidence" value="ECO:0007669"/>
    <property type="project" value="InterPro"/>
</dbReference>
<reference evidence="6 7" key="1">
    <citation type="journal article" date="2019" name="New Phytol.">
        <title>Comparative genomics reveals unique wood-decay strategies and fruiting body development in the Schizophyllaceae.</title>
        <authorList>
            <person name="Almasi E."/>
            <person name="Sahu N."/>
            <person name="Krizsan K."/>
            <person name="Balint B."/>
            <person name="Kovacs G.M."/>
            <person name="Kiss B."/>
            <person name="Cseklye J."/>
            <person name="Drula E."/>
            <person name="Henrissat B."/>
            <person name="Nagy I."/>
            <person name="Chovatia M."/>
            <person name="Adam C."/>
            <person name="LaButti K."/>
            <person name="Lipzen A."/>
            <person name="Riley R."/>
            <person name="Grigoriev I.V."/>
            <person name="Nagy L.G."/>
        </authorList>
    </citation>
    <scope>NUCLEOTIDE SEQUENCE [LARGE SCALE GENOMIC DNA]</scope>
    <source>
        <strain evidence="6 7">NL-1724</strain>
    </source>
</reference>
<dbReference type="InterPro" id="IPR001060">
    <property type="entry name" value="FCH_dom"/>
</dbReference>
<dbReference type="InterPro" id="IPR000198">
    <property type="entry name" value="RhoGAP_dom"/>
</dbReference>
<dbReference type="PROSITE" id="PS51741">
    <property type="entry name" value="F_BAR"/>
    <property type="match status" value="1"/>
</dbReference>
<comment type="caution">
    <text evidence="6">The sequence shown here is derived from an EMBL/GenBank/DDBJ whole genome shotgun (WGS) entry which is preliminary data.</text>
</comment>
<organism evidence="6 7">
    <name type="scientific">Schizophyllum amplum</name>
    <dbReference type="NCBI Taxonomy" id="97359"/>
    <lineage>
        <taxon>Eukaryota</taxon>
        <taxon>Fungi</taxon>
        <taxon>Dikarya</taxon>
        <taxon>Basidiomycota</taxon>
        <taxon>Agaricomycotina</taxon>
        <taxon>Agaricomycetes</taxon>
        <taxon>Agaricomycetidae</taxon>
        <taxon>Agaricales</taxon>
        <taxon>Schizophyllaceae</taxon>
        <taxon>Schizophyllum</taxon>
    </lineage>
</organism>
<dbReference type="Pfam" id="PF00620">
    <property type="entry name" value="RhoGAP"/>
    <property type="match status" value="1"/>
</dbReference>
<dbReference type="Pfam" id="PF00611">
    <property type="entry name" value="FCH"/>
    <property type="match status" value="1"/>
</dbReference>
<evidence type="ECO:0000256" key="1">
    <source>
        <dbReference type="ARBA" id="ARBA00022468"/>
    </source>
</evidence>
<protein>
    <recommendedName>
        <fullName evidence="8">Rho-GAP domain-containing protein</fullName>
    </recommendedName>
</protein>
<dbReference type="Gene3D" id="1.20.1270.60">
    <property type="entry name" value="Arfaptin homology (AH) domain/BAR domain"/>
    <property type="match status" value="1"/>
</dbReference>
<dbReference type="PANTHER" id="PTHR23176">
    <property type="entry name" value="RHO/RAC/CDC GTPASE-ACTIVATING PROTEIN"/>
    <property type="match status" value="1"/>
</dbReference>
<feature type="compositionally biased region" description="Polar residues" evidence="3">
    <location>
        <begin position="208"/>
        <end position="223"/>
    </location>
</feature>
<evidence type="ECO:0000256" key="2">
    <source>
        <dbReference type="PROSITE-ProRule" id="PRU01077"/>
    </source>
</evidence>
<accession>A0A550CMH8</accession>
<dbReference type="Gene3D" id="1.10.555.10">
    <property type="entry name" value="Rho GTPase activation protein"/>
    <property type="match status" value="1"/>
</dbReference>
<feature type="region of interest" description="Disordered" evidence="3">
    <location>
        <begin position="597"/>
        <end position="761"/>
    </location>
</feature>
<feature type="compositionally biased region" description="Pro residues" evidence="3">
    <location>
        <begin position="610"/>
        <end position="619"/>
    </location>
</feature>
<feature type="domain" description="Rho-GAP" evidence="4">
    <location>
        <begin position="385"/>
        <end position="582"/>
    </location>
</feature>
<dbReference type="CDD" id="cd00159">
    <property type="entry name" value="RhoGAP"/>
    <property type="match status" value="1"/>
</dbReference>
<keyword evidence="7" id="KW-1185">Reference proteome</keyword>
<dbReference type="STRING" id="97359.A0A550CMH8"/>
<dbReference type="PANTHER" id="PTHR23176:SF134">
    <property type="entry name" value="RHO-TYPE GTPASE-ACTIVATING PROTEIN"/>
    <property type="match status" value="1"/>
</dbReference>
<evidence type="ECO:0000259" key="4">
    <source>
        <dbReference type="PROSITE" id="PS50238"/>
    </source>
</evidence>
<evidence type="ECO:0000259" key="5">
    <source>
        <dbReference type="PROSITE" id="PS51741"/>
    </source>
</evidence>
<feature type="compositionally biased region" description="Pro residues" evidence="3">
    <location>
        <begin position="691"/>
        <end position="704"/>
    </location>
</feature>
<feature type="compositionally biased region" description="Low complexity" evidence="3">
    <location>
        <begin position="725"/>
        <end position="746"/>
    </location>
</feature>
<evidence type="ECO:0000313" key="7">
    <source>
        <dbReference type="Proteomes" id="UP000320762"/>
    </source>
</evidence>
<sequence length="761" mass="84224">MDTPASSRPSLSDASRTAVGPVPQFDFHLRILTTSYLSFFTERKRIEESYCQQLQKLHRDIKSIDTYLDDRGELTSTRSAWGEIRDNVERETQARIAFINTLTQDVLGPLVTLRETQERTRKRIKEDLKDSNNAYTEYAEGTLPKLRNRYHKKFADAEELKQAVSVGPVAPTPVHGQYGSPPGTKPNPAVGVRVTSPQPLRPLERRTSLGQGSRNRSPSSGTAFSDLAHQGKRQLNTLMGLLDKSASVRETGGRENHALRVVRLKREADEADQEYRKGVHWLETLRLRKMKTLESAYKSLEMFVGDTSTTVKEVLARYTDNMIATTMTETQITSHARPMVDKILPEKDVQRMTSFIPRAMASATPERVLYEHGVAGVCSDLIFGISLVDYATTNNLREGEIPKIVRLCVKEIDKRGLEAEGIYRVSGRHSNVVVLQHEIEKNEAAFRFDSQRDDVYVIASLLKLYLRELPDPVFKFQLQDRIQHTEDLNDHRANNFMLLKAKIRRLPLVHQGTLKAIVEHLHRVASHSEKNKMDPKNLAIVFGGVIFGEDDLPKGGDRDLLTVGTMKDTLMEDMIIHAPTIFDGQDVSIITSSAGTSIAGSNADSHPQSPQLPPTPATDPEPVYYGSKSTKVASVPPLSPTHGQDFTPRLPARPANSIHPSSRGQTSPTKERFDAMPPPPVPQRRPSGQQPMPPLPPGAQPPSPIVQQTPVISHGVAPLPPGAAPPRATASTPPSPTSSTAQSGSAVSLHDGDRHCCDSRQ</sequence>
<keyword evidence="1" id="KW-0343">GTPase activation</keyword>
<dbReference type="Proteomes" id="UP000320762">
    <property type="component" value="Unassembled WGS sequence"/>
</dbReference>
<dbReference type="AlphaFoldDB" id="A0A550CMH8"/>
<proteinExistence type="predicted"/>
<dbReference type="PROSITE" id="PS50238">
    <property type="entry name" value="RHOGAP"/>
    <property type="match status" value="1"/>
</dbReference>
<evidence type="ECO:0008006" key="8">
    <source>
        <dbReference type="Google" id="ProtNLM"/>
    </source>
</evidence>
<dbReference type="GO" id="GO:0005737">
    <property type="term" value="C:cytoplasm"/>
    <property type="evidence" value="ECO:0007669"/>
    <property type="project" value="TreeGrafter"/>
</dbReference>
<dbReference type="InterPro" id="IPR031160">
    <property type="entry name" value="F_BAR_dom"/>
</dbReference>
<dbReference type="SMART" id="SM00324">
    <property type="entry name" value="RhoGAP"/>
    <property type="match status" value="1"/>
</dbReference>
<dbReference type="GO" id="GO:0005096">
    <property type="term" value="F:GTPase activator activity"/>
    <property type="evidence" value="ECO:0007669"/>
    <property type="project" value="UniProtKB-KW"/>
</dbReference>
<feature type="domain" description="F-BAR" evidence="5">
    <location>
        <begin position="4"/>
        <end position="348"/>
    </location>
</feature>
<gene>
    <name evidence="6" type="ORF">BD626DRAFT_194822</name>
</gene>
<dbReference type="OrthoDB" id="79452at2759"/>
<dbReference type="InterPro" id="IPR027267">
    <property type="entry name" value="AH/BAR_dom_sf"/>
</dbReference>
<evidence type="ECO:0000313" key="6">
    <source>
        <dbReference type="EMBL" id="TRM65964.1"/>
    </source>
</evidence>
<name>A0A550CMH8_9AGAR</name>
<keyword evidence="2" id="KW-0175">Coiled coil</keyword>
<feature type="region of interest" description="Disordered" evidence="3">
    <location>
        <begin position="171"/>
        <end position="225"/>
    </location>
</feature>
<dbReference type="SUPFAM" id="SSF48350">
    <property type="entry name" value="GTPase activation domain, GAP"/>
    <property type="match status" value="1"/>
</dbReference>
<dbReference type="SUPFAM" id="SSF103657">
    <property type="entry name" value="BAR/IMD domain-like"/>
    <property type="match status" value="1"/>
</dbReference>